<proteinExistence type="predicted"/>
<dbReference type="OrthoDB" id="449263at2759"/>
<dbReference type="GO" id="GO:0030246">
    <property type="term" value="F:carbohydrate binding"/>
    <property type="evidence" value="ECO:0007669"/>
    <property type="project" value="InterPro"/>
</dbReference>
<keyword evidence="3" id="KW-1185">Reference proteome</keyword>
<gene>
    <name evidence="2" type="ORF">O181_074727</name>
</gene>
<name>A0A9Q3FBF0_9BASI</name>
<evidence type="ECO:0000313" key="2">
    <source>
        <dbReference type="EMBL" id="MBW0535012.1"/>
    </source>
</evidence>
<dbReference type="Gene3D" id="2.70.98.10">
    <property type="match status" value="1"/>
</dbReference>
<dbReference type="InterPro" id="IPR041371">
    <property type="entry name" value="GH92_N"/>
</dbReference>
<dbReference type="AlphaFoldDB" id="A0A9Q3FBF0"/>
<feature type="domain" description="Glycosyl hydrolase family 92 N-terminal" evidence="1">
    <location>
        <begin position="62"/>
        <end position="122"/>
    </location>
</feature>
<protein>
    <recommendedName>
        <fullName evidence="1">Glycosyl hydrolase family 92 N-terminal domain-containing protein</fullName>
    </recommendedName>
</protein>
<dbReference type="InterPro" id="IPR014718">
    <property type="entry name" value="GH-type_carb-bd"/>
</dbReference>
<dbReference type="EMBL" id="AVOT02039892">
    <property type="protein sequence ID" value="MBW0535012.1"/>
    <property type="molecule type" value="Genomic_DNA"/>
</dbReference>
<dbReference type="Proteomes" id="UP000765509">
    <property type="component" value="Unassembled WGS sequence"/>
</dbReference>
<feature type="non-terminal residue" evidence="2">
    <location>
        <position position="1"/>
    </location>
</feature>
<evidence type="ECO:0000313" key="3">
    <source>
        <dbReference type="Proteomes" id="UP000765509"/>
    </source>
</evidence>
<reference evidence="2" key="1">
    <citation type="submission" date="2021-03" db="EMBL/GenBank/DDBJ databases">
        <title>Draft genome sequence of rust myrtle Austropuccinia psidii MF-1, a brazilian biotype.</title>
        <authorList>
            <person name="Quecine M.C."/>
            <person name="Pachon D.M.R."/>
            <person name="Bonatelli M.L."/>
            <person name="Correr F.H."/>
            <person name="Franceschini L.M."/>
            <person name="Leite T.F."/>
            <person name="Margarido G.R.A."/>
            <person name="Almeida C.A."/>
            <person name="Ferrarezi J.A."/>
            <person name="Labate C.A."/>
        </authorList>
    </citation>
    <scope>NUCLEOTIDE SEQUENCE</scope>
    <source>
        <strain evidence="2">MF-1</strain>
    </source>
</reference>
<evidence type="ECO:0000259" key="1">
    <source>
        <dbReference type="Pfam" id="PF17678"/>
    </source>
</evidence>
<dbReference type="Pfam" id="PF17678">
    <property type="entry name" value="Glyco_hydro_92N"/>
    <property type="match status" value="1"/>
</dbReference>
<sequence length="123" mass="13114">MRAWLCKLVSHGSTAPESQANSHKHRLKFGARSQESVTFPRINDNSSAQSFGNAKLPDLTKWVNPFVGTIHDGNVNPGASVPFGVVKISADCKGYNPAGYTANQSAQLYGFSPLHDSGIGIQG</sequence>
<organism evidence="2 3">
    <name type="scientific">Austropuccinia psidii MF-1</name>
    <dbReference type="NCBI Taxonomy" id="1389203"/>
    <lineage>
        <taxon>Eukaryota</taxon>
        <taxon>Fungi</taxon>
        <taxon>Dikarya</taxon>
        <taxon>Basidiomycota</taxon>
        <taxon>Pucciniomycotina</taxon>
        <taxon>Pucciniomycetes</taxon>
        <taxon>Pucciniales</taxon>
        <taxon>Sphaerophragmiaceae</taxon>
        <taxon>Austropuccinia</taxon>
    </lineage>
</organism>
<accession>A0A9Q3FBF0</accession>
<comment type="caution">
    <text evidence="2">The sequence shown here is derived from an EMBL/GenBank/DDBJ whole genome shotgun (WGS) entry which is preliminary data.</text>
</comment>